<proteinExistence type="predicted"/>
<keyword evidence="2" id="KW-1185">Reference proteome</keyword>
<comment type="caution">
    <text evidence="1">The sequence shown here is derived from an EMBL/GenBank/DDBJ whole genome shotgun (WGS) entry which is preliminary data.</text>
</comment>
<gene>
    <name evidence="1" type="ORF">Cflav_PD3089</name>
</gene>
<accession>B9XJG9</accession>
<evidence type="ECO:0000313" key="1">
    <source>
        <dbReference type="EMBL" id="EEF60030.1"/>
    </source>
</evidence>
<dbReference type="Proteomes" id="UP000003688">
    <property type="component" value="Unassembled WGS sequence"/>
</dbReference>
<evidence type="ECO:0000313" key="2">
    <source>
        <dbReference type="Proteomes" id="UP000003688"/>
    </source>
</evidence>
<dbReference type="EMBL" id="ABOX02000021">
    <property type="protein sequence ID" value="EEF60030.1"/>
    <property type="molecule type" value="Genomic_DNA"/>
</dbReference>
<name>B9XJG9_PEDPL</name>
<dbReference type="AlphaFoldDB" id="B9XJG9"/>
<protein>
    <submittedName>
        <fullName evidence="1">Uncharacterized protein</fullName>
    </submittedName>
</protein>
<organism evidence="1 2">
    <name type="scientific">Pedosphaera parvula (strain Ellin514)</name>
    <dbReference type="NCBI Taxonomy" id="320771"/>
    <lineage>
        <taxon>Bacteria</taxon>
        <taxon>Pseudomonadati</taxon>
        <taxon>Verrucomicrobiota</taxon>
        <taxon>Pedosphaerae</taxon>
        <taxon>Pedosphaerales</taxon>
        <taxon>Pedosphaeraceae</taxon>
        <taxon>Pedosphaera</taxon>
    </lineage>
</organism>
<reference evidence="1 2" key="1">
    <citation type="journal article" date="2011" name="J. Bacteriol.">
        <title>Genome sequence of 'Pedosphaera parvula' Ellin514, an aerobic Verrucomicrobial isolate from pasture soil.</title>
        <authorList>
            <person name="Kant R."/>
            <person name="van Passel M.W."/>
            <person name="Sangwan P."/>
            <person name="Palva A."/>
            <person name="Lucas S."/>
            <person name="Copeland A."/>
            <person name="Lapidus A."/>
            <person name="Glavina Del Rio T."/>
            <person name="Dalin E."/>
            <person name="Tice H."/>
            <person name="Bruce D."/>
            <person name="Goodwin L."/>
            <person name="Pitluck S."/>
            <person name="Chertkov O."/>
            <person name="Larimer F.W."/>
            <person name="Land M.L."/>
            <person name="Hauser L."/>
            <person name="Brettin T.S."/>
            <person name="Detter J.C."/>
            <person name="Han S."/>
            <person name="de Vos W.M."/>
            <person name="Janssen P.H."/>
            <person name="Smidt H."/>
        </authorList>
    </citation>
    <scope>NUCLEOTIDE SEQUENCE [LARGE SCALE GENOMIC DNA]</scope>
    <source>
        <strain evidence="1 2">Ellin514</strain>
    </source>
</reference>
<sequence>MDCLIGRHYHFLVDFLEHGLIFPARLCSWTSKNVNKLQSRAGFWKIGDKRMPISSSASRDHRLASVVGTEREIEKRDFFSPVGYLP</sequence>